<name>A0A381ZCI4_9ZZZZ</name>
<proteinExistence type="predicted"/>
<reference evidence="1" key="1">
    <citation type="submission" date="2018-05" db="EMBL/GenBank/DDBJ databases">
        <authorList>
            <person name="Lanie J.A."/>
            <person name="Ng W.-L."/>
            <person name="Kazmierczak K.M."/>
            <person name="Andrzejewski T.M."/>
            <person name="Davidsen T.M."/>
            <person name="Wayne K.J."/>
            <person name="Tettelin H."/>
            <person name="Glass J.I."/>
            <person name="Rusch D."/>
            <person name="Podicherti R."/>
            <person name="Tsui H.-C.T."/>
            <person name="Winkler M.E."/>
        </authorList>
    </citation>
    <scope>NUCLEOTIDE SEQUENCE</scope>
</reference>
<organism evidence="1">
    <name type="scientific">marine metagenome</name>
    <dbReference type="NCBI Taxonomy" id="408172"/>
    <lineage>
        <taxon>unclassified sequences</taxon>
        <taxon>metagenomes</taxon>
        <taxon>ecological metagenomes</taxon>
    </lineage>
</organism>
<gene>
    <name evidence="1" type="ORF">METZ01_LOCUS139688</name>
</gene>
<accession>A0A381ZCI4</accession>
<sequence>MIRWAVDNPDHFYDHRIMHAGALLATYPFIGNVFTILGRAFALGSSTFAVDVRNRSVDLWGGSTAVVHGTSKAITSLKRLDLITGGGRSPIVAGPPMEVESQA</sequence>
<evidence type="ECO:0000313" key="1">
    <source>
        <dbReference type="EMBL" id="SVA86834.1"/>
    </source>
</evidence>
<dbReference type="AlphaFoldDB" id="A0A381ZCI4"/>
<dbReference type="EMBL" id="UINC01020752">
    <property type="protein sequence ID" value="SVA86834.1"/>
    <property type="molecule type" value="Genomic_DNA"/>
</dbReference>
<protein>
    <submittedName>
        <fullName evidence="1">Uncharacterized protein</fullName>
    </submittedName>
</protein>
<feature type="non-terminal residue" evidence="1">
    <location>
        <position position="103"/>
    </location>
</feature>